<comment type="function">
    <text evidence="5">Modulates RecA activity.</text>
</comment>
<dbReference type="Pfam" id="PF21981">
    <property type="entry name" value="RecX_HTH3"/>
    <property type="match status" value="1"/>
</dbReference>
<evidence type="ECO:0000256" key="4">
    <source>
        <dbReference type="ARBA" id="ARBA00022490"/>
    </source>
</evidence>
<dbReference type="InterPro" id="IPR003783">
    <property type="entry name" value="Regulatory_RecX"/>
</dbReference>
<name>A0A921I333_9FIRM</name>
<dbReference type="PANTHER" id="PTHR33602:SF1">
    <property type="entry name" value="REGULATORY PROTEIN RECX FAMILY PROTEIN"/>
    <property type="match status" value="1"/>
</dbReference>
<dbReference type="Gene3D" id="1.10.10.10">
    <property type="entry name" value="Winged helix-like DNA-binding domain superfamily/Winged helix DNA-binding domain"/>
    <property type="match status" value="2"/>
</dbReference>
<evidence type="ECO:0000259" key="6">
    <source>
        <dbReference type="Pfam" id="PF21981"/>
    </source>
</evidence>
<proteinExistence type="inferred from homology"/>
<dbReference type="GO" id="GO:0006282">
    <property type="term" value="P:regulation of DNA repair"/>
    <property type="evidence" value="ECO:0007669"/>
    <property type="project" value="UniProtKB-UniRule"/>
</dbReference>
<evidence type="ECO:0000256" key="5">
    <source>
        <dbReference type="HAMAP-Rule" id="MF_01114"/>
    </source>
</evidence>
<comment type="similarity">
    <text evidence="2 5">Belongs to the RecX family.</text>
</comment>
<dbReference type="InterPro" id="IPR053925">
    <property type="entry name" value="RecX_HTH_3rd"/>
</dbReference>
<dbReference type="Proteomes" id="UP000769156">
    <property type="component" value="Unassembled WGS sequence"/>
</dbReference>
<dbReference type="HAMAP" id="MF_01114">
    <property type="entry name" value="RecX"/>
    <property type="match status" value="1"/>
</dbReference>
<feature type="domain" description="RecX third three-helical" evidence="6">
    <location>
        <begin position="156"/>
        <end position="198"/>
    </location>
</feature>
<evidence type="ECO:0000256" key="3">
    <source>
        <dbReference type="ARBA" id="ARBA00018111"/>
    </source>
</evidence>
<accession>A0A921I333</accession>
<dbReference type="InterPro" id="IPR053926">
    <property type="entry name" value="RecX_HTH_1st"/>
</dbReference>
<reference evidence="8" key="1">
    <citation type="journal article" date="2021" name="PeerJ">
        <title>Extensive microbial diversity within the chicken gut microbiome revealed by metagenomics and culture.</title>
        <authorList>
            <person name="Gilroy R."/>
            <person name="Ravi A."/>
            <person name="Getino M."/>
            <person name="Pursley I."/>
            <person name="Horton D.L."/>
            <person name="Alikhan N.F."/>
            <person name="Baker D."/>
            <person name="Gharbi K."/>
            <person name="Hall N."/>
            <person name="Watson M."/>
            <person name="Adriaenssens E.M."/>
            <person name="Foster-Nyarko E."/>
            <person name="Jarju S."/>
            <person name="Secka A."/>
            <person name="Antonio M."/>
            <person name="Oren A."/>
            <person name="Chaudhuri R.R."/>
            <person name="La Ragione R."/>
            <person name="Hildebrand F."/>
            <person name="Pallen M.J."/>
        </authorList>
    </citation>
    <scope>NUCLEOTIDE SEQUENCE</scope>
    <source>
        <strain evidence="8">ChiSjej5B23-16112</strain>
    </source>
</reference>
<evidence type="ECO:0000256" key="2">
    <source>
        <dbReference type="ARBA" id="ARBA00009695"/>
    </source>
</evidence>
<organism evidence="8 9">
    <name type="scientific">Lachnoclostridium phocaeense</name>
    <dbReference type="NCBI Taxonomy" id="1871021"/>
    <lineage>
        <taxon>Bacteria</taxon>
        <taxon>Bacillati</taxon>
        <taxon>Bacillota</taxon>
        <taxon>Clostridia</taxon>
        <taxon>Lachnospirales</taxon>
        <taxon>Lachnospiraceae</taxon>
    </lineage>
</organism>
<dbReference type="Pfam" id="PF21982">
    <property type="entry name" value="RecX_HTH1"/>
    <property type="match status" value="1"/>
</dbReference>
<comment type="subcellular location">
    <subcellularLocation>
        <location evidence="1 5">Cytoplasm</location>
    </subcellularLocation>
</comment>
<feature type="domain" description="RecX first three-helical" evidence="7">
    <location>
        <begin position="60"/>
        <end position="97"/>
    </location>
</feature>
<dbReference type="InterPro" id="IPR036388">
    <property type="entry name" value="WH-like_DNA-bd_sf"/>
</dbReference>
<dbReference type="AlphaFoldDB" id="A0A921I333"/>
<evidence type="ECO:0000313" key="8">
    <source>
        <dbReference type="EMBL" id="HJF95114.1"/>
    </source>
</evidence>
<dbReference type="PANTHER" id="PTHR33602">
    <property type="entry name" value="REGULATORY PROTEIN RECX FAMILY PROTEIN"/>
    <property type="match status" value="1"/>
</dbReference>
<evidence type="ECO:0000256" key="1">
    <source>
        <dbReference type="ARBA" id="ARBA00004496"/>
    </source>
</evidence>
<evidence type="ECO:0000259" key="7">
    <source>
        <dbReference type="Pfam" id="PF21982"/>
    </source>
</evidence>
<comment type="caution">
    <text evidence="8">The sequence shown here is derived from an EMBL/GenBank/DDBJ whole genome shotgun (WGS) entry which is preliminary data.</text>
</comment>
<gene>
    <name evidence="5" type="primary">recX</name>
    <name evidence="8" type="ORF">K8V82_10065</name>
</gene>
<keyword evidence="4 5" id="KW-0963">Cytoplasm</keyword>
<evidence type="ECO:0000313" key="9">
    <source>
        <dbReference type="Proteomes" id="UP000769156"/>
    </source>
</evidence>
<dbReference type="EMBL" id="DYVY01000167">
    <property type="protein sequence ID" value="HJF95114.1"/>
    <property type="molecule type" value="Genomic_DNA"/>
</dbReference>
<sequence length="205" mass="23824">MTVTQIEAMFGSKSKYRVYLDGQPAFVLYKGELSHYHIREGYPLGEKEYGDIRDMLIKRARMRAMKLLEMSDRSEEALRKKLADGGYPEEIVENALSYVKSFGYVDDSRLADHIVASRKGQKSRAELQAFLLRKGLSREQAQEALDKSYTQDDAKEAIRRLAEKKHYDPERSTPQEKQKICAYLVRKGFRYEDVRQVIQVSDWNA</sequence>
<protein>
    <recommendedName>
        <fullName evidence="3 5">Regulatory protein RecX</fullName>
    </recommendedName>
</protein>
<reference evidence="8" key="2">
    <citation type="submission" date="2021-09" db="EMBL/GenBank/DDBJ databases">
        <authorList>
            <person name="Gilroy R."/>
        </authorList>
    </citation>
    <scope>NUCLEOTIDE SEQUENCE</scope>
    <source>
        <strain evidence="8">ChiSjej5B23-16112</strain>
    </source>
</reference>
<dbReference type="GO" id="GO:0005737">
    <property type="term" value="C:cytoplasm"/>
    <property type="evidence" value="ECO:0007669"/>
    <property type="project" value="UniProtKB-SubCell"/>
</dbReference>